<evidence type="ECO:0000256" key="1">
    <source>
        <dbReference type="SAM" id="MobiDB-lite"/>
    </source>
</evidence>
<accession>U5PZN4</accession>
<organism evidence="2 3">
    <name type="scientific">Acinetobacter phage Petty</name>
    <dbReference type="NCBI Taxonomy" id="1406779"/>
    <lineage>
        <taxon>Viruses</taxon>
        <taxon>Duplodnaviria</taxon>
        <taxon>Heunggongvirae</taxon>
        <taxon>Uroviricota</taxon>
        <taxon>Caudoviricetes</taxon>
        <taxon>Autographivirales</taxon>
        <taxon>Autoscriptoviridae</taxon>
        <taxon>Beijerinckvirinae</taxon>
        <taxon>Pettyvirus</taxon>
        <taxon>Pettyvirus petty</taxon>
    </lineage>
</organism>
<reference evidence="2 3" key="1">
    <citation type="journal article" date="2013" name="Genome Announc.">
        <title>Complete Genome of Acinetobacter baumannii Podophage Petty.</title>
        <authorList>
            <person name="Mumm I.P."/>
            <person name="Wood T.L."/>
            <person name="Chamakura K.R."/>
            <person name="Kuty Everett G.F."/>
        </authorList>
    </citation>
    <scope>NUCLEOTIDE SEQUENCE [LARGE SCALE GENOMIC DNA]</scope>
</reference>
<dbReference type="EMBL" id="KF669656">
    <property type="protein sequence ID" value="AGY48003.1"/>
    <property type="molecule type" value="Genomic_DNA"/>
</dbReference>
<dbReference type="RefSeq" id="YP_009006528.1">
    <property type="nucleotide sequence ID" value="NC_023570.1"/>
</dbReference>
<gene>
    <name evidence="2" type="ORF">Petty_31</name>
</gene>
<dbReference type="KEGG" id="vg:18503469"/>
<evidence type="ECO:0000313" key="2">
    <source>
        <dbReference type="EMBL" id="AGY48003.1"/>
    </source>
</evidence>
<keyword evidence="3" id="KW-1185">Reference proteome</keyword>
<name>U5PZN4_9CAUD</name>
<dbReference type="GeneID" id="18503469"/>
<protein>
    <submittedName>
        <fullName evidence="2">Scaffold protein</fullName>
    </submittedName>
</protein>
<evidence type="ECO:0000313" key="3">
    <source>
        <dbReference type="Proteomes" id="UP000017654"/>
    </source>
</evidence>
<feature type="compositionally biased region" description="Low complexity" evidence="1">
    <location>
        <begin position="1"/>
        <end position="22"/>
    </location>
</feature>
<feature type="region of interest" description="Disordered" evidence="1">
    <location>
        <begin position="1"/>
        <end position="46"/>
    </location>
</feature>
<proteinExistence type="predicted"/>
<dbReference type="Proteomes" id="UP000017654">
    <property type="component" value="Segment"/>
</dbReference>
<sequence length="298" mass="31903">MTTFAQQPQPQAQQQVQQVPAAGSPLTPNAVPAGIPQIPAGAQLGGEGYAQNQAAAVPQYQQPQPQFQTPVPQQPVVPVVPVAPVVPKQQPNPYQAPAIDPNANYIDTSIQYLASELNVSPDAFDAVLDKALEHGDINLINPAAMGNLTPEQAQRVTALATAAYQQVQEQVRSAQNTVYELAGGEAAWNNAIQTFNSTATEQEKAYVEYLIDQKVDARAAGEYVLNVLRTSGRTNNIVQAPVVGGVGTVTHGLSRAEYMAEVAKLEQEIGNRSFDDPMFAGRMAALDQRRALGRQQGR</sequence>